<evidence type="ECO:0000256" key="1">
    <source>
        <dbReference type="SAM" id="Phobius"/>
    </source>
</evidence>
<dbReference type="EMBL" id="NWUX01000009">
    <property type="protein sequence ID" value="PCF95441.1"/>
    <property type="molecule type" value="Genomic_DNA"/>
</dbReference>
<dbReference type="Proteomes" id="UP000218677">
    <property type="component" value="Unassembled WGS sequence"/>
</dbReference>
<feature type="transmembrane region" description="Helical" evidence="1">
    <location>
        <begin position="30"/>
        <end position="48"/>
    </location>
</feature>
<keyword evidence="1" id="KW-1133">Transmembrane helix</keyword>
<reference evidence="3" key="1">
    <citation type="submission" date="2017-09" db="EMBL/GenBank/DDBJ databases">
        <authorList>
            <person name="Cho G.-S."/>
            <person name="Oguntoyinbo F.A."/>
            <person name="Cnockaert M."/>
            <person name="Kabisch J."/>
            <person name="Neve H."/>
            <person name="Bockelmann W."/>
            <person name="Wenning M."/>
            <person name="Franz C.M."/>
            <person name="Vandamme P."/>
        </authorList>
    </citation>
    <scope>NUCLEOTIDE SEQUENCE [LARGE SCALE GENOMIC DNA]</scope>
    <source>
        <strain evidence="3">MBT G8648</strain>
    </source>
</reference>
<protein>
    <submittedName>
        <fullName evidence="2">Uncharacterized protein</fullName>
    </submittedName>
</protein>
<sequence length="76" mass="9267">MNAIKQRIHHLFVGQELIYENISISISASIFYYLYDFYVFFYCILNFFKNLKKDAIECYTFIRVFFYGVCTFNVRL</sequence>
<proteinExistence type="predicted"/>
<dbReference type="AlphaFoldDB" id="A0A2A4HMU4"/>
<evidence type="ECO:0000313" key="3">
    <source>
        <dbReference type="Proteomes" id="UP000218677"/>
    </source>
</evidence>
<keyword evidence="1" id="KW-0812">Transmembrane</keyword>
<keyword evidence="3" id="KW-1185">Reference proteome</keyword>
<keyword evidence="1" id="KW-0472">Membrane</keyword>
<comment type="caution">
    <text evidence="2">The sequence shown here is derived from an EMBL/GenBank/DDBJ whole genome shotgun (WGS) entry which is preliminary data.</text>
</comment>
<name>A0A2A4HMU4_9GAMM</name>
<gene>
    <name evidence="2" type="ORF">CPA45_11770</name>
</gene>
<accession>A0A2A4HMU4</accession>
<evidence type="ECO:0000313" key="2">
    <source>
        <dbReference type="EMBL" id="PCF95441.1"/>
    </source>
</evidence>
<organism evidence="2 3">
    <name type="scientific">Vreelandella nigrificans</name>
    <dbReference type="NCBI Taxonomy" id="2042704"/>
    <lineage>
        <taxon>Bacteria</taxon>
        <taxon>Pseudomonadati</taxon>
        <taxon>Pseudomonadota</taxon>
        <taxon>Gammaproteobacteria</taxon>
        <taxon>Oceanospirillales</taxon>
        <taxon>Halomonadaceae</taxon>
        <taxon>Vreelandella</taxon>
    </lineage>
</organism>